<organism evidence="1 2">
    <name type="scientific">Gossypium mustelinum</name>
    <name type="common">Cotton</name>
    <name type="synonym">Gossypium caicoense</name>
    <dbReference type="NCBI Taxonomy" id="34275"/>
    <lineage>
        <taxon>Eukaryota</taxon>
        <taxon>Viridiplantae</taxon>
        <taxon>Streptophyta</taxon>
        <taxon>Embryophyta</taxon>
        <taxon>Tracheophyta</taxon>
        <taxon>Spermatophyta</taxon>
        <taxon>Magnoliopsida</taxon>
        <taxon>eudicotyledons</taxon>
        <taxon>Gunneridae</taxon>
        <taxon>Pentapetalae</taxon>
        <taxon>rosids</taxon>
        <taxon>malvids</taxon>
        <taxon>Malvales</taxon>
        <taxon>Malvaceae</taxon>
        <taxon>Malvoideae</taxon>
        <taxon>Gossypium</taxon>
    </lineage>
</organism>
<evidence type="ECO:0000313" key="1">
    <source>
        <dbReference type="EMBL" id="TYJ31042.1"/>
    </source>
</evidence>
<protein>
    <submittedName>
        <fullName evidence="1">Uncharacterized protein</fullName>
    </submittedName>
</protein>
<evidence type="ECO:0000313" key="2">
    <source>
        <dbReference type="Proteomes" id="UP000323597"/>
    </source>
</evidence>
<reference evidence="1 2" key="1">
    <citation type="submission" date="2019-07" db="EMBL/GenBank/DDBJ databases">
        <title>WGS assembly of Gossypium mustelinum.</title>
        <authorList>
            <person name="Chen Z.J."/>
            <person name="Sreedasyam A."/>
            <person name="Ando A."/>
            <person name="Song Q."/>
            <person name="De L."/>
            <person name="Hulse-Kemp A."/>
            <person name="Ding M."/>
            <person name="Ye W."/>
            <person name="Kirkbride R."/>
            <person name="Jenkins J."/>
            <person name="Plott C."/>
            <person name="Lovell J."/>
            <person name="Lin Y.-M."/>
            <person name="Vaughn R."/>
            <person name="Liu B."/>
            <person name="Li W."/>
            <person name="Simpson S."/>
            <person name="Scheffler B."/>
            <person name="Saski C."/>
            <person name="Grover C."/>
            <person name="Hu G."/>
            <person name="Conover J."/>
            <person name="Carlson J."/>
            <person name="Shu S."/>
            <person name="Boston L."/>
            <person name="Williams M."/>
            <person name="Peterson D."/>
            <person name="Mcgee K."/>
            <person name="Jones D."/>
            <person name="Wendel J."/>
            <person name="Stelly D."/>
            <person name="Grimwood J."/>
            <person name="Schmutz J."/>
        </authorList>
    </citation>
    <scope>NUCLEOTIDE SEQUENCE [LARGE SCALE GENOMIC DNA]</scope>
    <source>
        <strain evidence="1">1408120.09</strain>
    </source>
</reference>
<gene>
    <name evidence="1" type="ORF">E1A91_A06G170200v1</name>
</gene>
<name>A0A5D2YXN1_GOSMU</name>
<dbReference type="Proteomes" id="UP000323597">
    <property type="component" value="Chromosome A06"/>
</dbReference>
<sequence length="56" mass="6399">MPSMEMARIAGLMLQQACSSWQCFSLMPATAEIVHYILLNNINNKQINENERCIDL</sequence>
<accession>A0A5D2YXN1</accession>
<keyword evidence="2" id="KW-1185">Reference proteome</keyword>
<dbReference type="AlphaFoldDB" id="A0A5D2YXN1"/>
<dbReference type="EMBL" id="CM017641">
    <property type="protein sequence ID" value="TYJ31042.1"/>
    <property type="molecule type" value="Genomic_DNA"/>
</dbReference>
<proteinExistence type="predicted"/>